<protein>
    <submittedName>
        <fullName evidence="1">Uncharacterized protein</fullName>
    </submittedName>
</protein>
<dbReference type="HOGENOM" id="CLU_3219158_0_0_10"/>
<dbReference type="Proteomes" id="UP000005438">
    <property type="component" value="Chromosome"/>
</dbReference>
<dbReference type="KEGG" id="nko:Niako_1232"/>
<organism evidence="1 2">
    <name type="scientific">Niastella koreensis (strain DSM 17620 / KACC 11465 / NBRC 106392 / GR20-10)</name>
    <dbReference type="NCBI Taxonomy" id="700598"/>
    <lineage>
        <taxon>Bacteria</taxon>
        <taxon>Pseudomonadati</taxon>
        <taxon>Bacteroidota</taxon>
        <taxon>Chitinophagia</taxon>
        <taxon>Chitinophagales</taxon>
        <taxon>Chitinophagaceae</taxon>
        <taxon>Niastella</taxon>
    </lineage>
</organism>
<proteinExistence type="predicted"/>
<evidence type="ECO:0000313" key="1">
    <source>
        <dbReference type="EMBL" id="AEV97607.1"/>
    </source>
</evidence>
<evidence type="ECO:0000313" key="2">
    <source>
        <dbReference type="Proteomes" id="UP000005438"/>
    </source>
</evidence>
<reference evidence="1 2" key="1">
    <citation type="submission" date="2011-12" db="EMBL/GenBank/DDBJ databases">
        <title>The complete genome of Niastella koreensis GR20-10.</title>
        <authorList>
            <consortium name="US DOE Joint Genome Institute (JGI-PGF)"/>
            <person name="Lucas S."/>
            <person name="Han J."/>
            <person name="Lapidus A."/>
            <person name="Bruce D."/>
            <person name="Goodwin L."/>
            <person name="Pitluck S."/>
            <person name="Peters L."/>
            <person name="Kyrpides N."/>
            <person name="Mavromatis K."/>
            <person name="Ivanova N."/>
            <person name="Mikhailova N."/>
            <person name="Davenport K."/>
            <person name="Saunders E."/>
            <person name="Detter J.C."/>
            <person name="Tapia R."/>
            <person name="Han C."/>
            <person name="Land M."/>
            <person name="Hauser L."/>
            <person name="Markowitz V."/>
            <person name="Cheng J.-F."/>
            <person name="Hugenholtz P."/>
            <person name="Woyke T."/>
            <person name="Wu D."/>
            <person name="Tindall B."/>
            <person name="Pomrenke H."/>
            <person name="Brambilla E."/>
            <person name="Klenk H.-P."/>
            <person name="Eisen J.A."/>
        </authorList>
    </citation>
    <scope>NUCLEOTIDE SEQUENCE [LARGE SCALE GENOMIC DNA]</scope>
    <source>
        <strain evidence="2">DSM 17620 / KACC 11465 / NBRC 106392 / GR20-10</strain>
    </source>
</reference>
<name>G8TKF1_NIAKG</name>
<accession>G8TKF1</accession>
<dbReference type="EMBL" id="CP003178">
    <property type="protein sequence ID" value="AEV97607.1"/>
    <property type="molecule type" value="Genomic_DNA"/>
</dbReference>
<dbReference type="AlphaFoldDB" id="G8TKF1"/>
<sequence>MYNQMDQIILNDFWFESNLVATLDLSKAFTNIGLYKSAGIRLSA</sequence>
<gene>
    <name evidence="1" type="ordered locus">Niako_1232</name>
</gene>